<dbReference type="RefSeq" id="WP_044029544.1">
    <property type="nucleotide sequence ID" value="NZ_JABXIY010000033.1"/>
</dbReference>
<accession>A0A850LJA2</accession>
<dbReference type="Proteomes" id="UP000565723">
    <property type="component" value="Unassembled WGS sequence"/>
</dbReference>
<keyword evidence="1" id="KW-0472">Membrane</keyword>
<keyword evidence="1" id="KW-1133">Transmembrane helix</keyword>
<feature type="transmembrane region" description="Helical" evidence="1">
    <location>
        <begin position="78"/>
        <end position="98"/>
    </location>
</feature>
<organism evidence="2 3">
    <name type="scientific">Ruegeria pomeroyi</name>
    <dbReference type="NCBI Taxonomy" id="89184"/>
    <lineage>
        <taxon>Bacteria</taxon>
        <taxon>Pseudomonadati</taxon>
        <taxon>Pseudomonadota</taxon>
        <taxon>Alphaproteobacteria</taxon>
        <taxon>Rhodobacterales</taxon>
        <taxon>Roseobacteraceae</taxon>
        <taxon>Ruegeria</taxon>
    </lineage>
</organism>
<evidence type="ECO:0000313" key="3">
    <source>
        <dbReference type="Proteomes" id="UP000565723"/>
    </source>
</evidence>
<dbReference type="EMBL" id="JABXIY010000033">
    <property type="protein sequence ID" value="NVK97777.1"/>
    <property type="molecule type" value="Genomic_DNA"/>
</dbReference>
<proteinExistence type="predicted"/>
<feature type="transmembrane region" description="Helical" evidence="1">
    <location>
        <begin position="110"/>
        <end position="128"/>
    </location>
</feature>
<reference evidence="2 3" key="1">
    <citation type="journal article" date="2020" name="Proc. Natl. Acad. Sci. U.S.A.">
        <title>Ecological drivers of bacterial community assembly in synthetic phycospheres.</title>
        <authorList>
            <person name="Fu H."/>
            <person name="Uchimiya M."/>
            <person name="Gore J."/>
            <person name="Moran M.A."/>
        </authorList>
    </citation>
    <scope>NUCLEOTIDE SEQUENCE [LARGE SCALE GENOMIC DNA]</scope>
    <source>
        <strain evidence="2">HF-Din03</strain>
    </source>
</reference>
<gene>
    <name evidence="2" type="ORF">HW564_12665</name>
</gene>
<dbReference type="AlphaFoldDB" id="A0A850LJA2"/>
<evidence type="ECO:0000256" key="1">
    <source>
        <dbReference type="SAM" id="Phobius"/>
    </source>
</evidence>
<feature type="transmembrane region" description="Helical" evidence="1">
    <location>
        <begin position="38"/>
        <end position="57"/>
    </location>
</feature>
<evidence type="ECO:0000313" key="2">
    <source>
        <dbReference type="EMBL" id="NVK97777.1"/>
    </source>
</evidence>
<comment type="caution">
    <text evidence="2">The sequence shown here is derived from an EMBL/GenBank/DDBJ whole genome shotgun (WGS) entry which is preliminary data.</text>
</comment>
<keyword evidence="1" id="KW-0812">Transmembrane</keyword>
<sequence>MLIEFFKKMEKSKWLPWVGTAPFILIPFVIMFDGEVARGVGILAFFASMWGGIILGGKFARIISTCVFKVSDDVAKRLTAAFCAFGFLFIPVLVGSFTNANLGTDIEMHSLNAHFLWACVGAGIFFCVKPEDPKANG</sequence>
<feature type="transmembrane region" description="Helical" evidence="1">
    <location>
        <begin position="14"/>
        <end position="32"/>
    </location>
</feature>
<protein>
    <submittedName>
        <fullName evidence="2">Uncharacterized protein</fullName>
    </submittedName>
</protein>
<name>A0A850LJA2_9RHOB</name>